<sequence length="537" mass="61364">MDPGSLDGDYWCSLRESVCSLPATPDIDISYMWPEKPGKAYVAPEPSNETFNVLHVSDFHIESQYKIGSEANCSQYMCCTSHNYNPLPLPEGQSPVSGLNDQELAGLNLFNSTWDDAYKKGDYVGYNESVWEPAYTFGQYACDSPEILINSSLDSVAEFQNEKNLTFDFAIFTGDLVDHDEAKYIGIEKALLSEELIFRDFKNRLSDIPLYPVLGNHDNFPYAQLAQRSSGFGNFFEYNAELMAEMWEDYEWIDFDTAQYAKQHYTGFSVKTKRGLKVIALNSNAWYTANDYNFWNTTNPDSYGQFQFLVDELVESEANDERVWIIWHIPLLNPYDAMPVASEVWKKIIERFSPYTIAGLFNGHTHRDEFNVVYNGTGSDSSAKTEENVLNNVWISQAVTPLPKNNPGWRYYEVDTKTFSIMNSFNYYTKLNETFYNSGDATPVWEFEYSARDAYGIDWPESSPLNGSYWHKVADSIKNSKTSLQTYEGYAKRLSPFVPDCSTDKVCGIDWCYVSSFSVDQLLNCMDAENLNIADYA</sequence>
<gene>
    <name evidence="1" type="ORF">Amon02_000467300</name>
</gene>
<name>A0ACB5T3P2_AMBMO</name>
<accession>A0ACB5T3P2</accession>
<protein>
    <submittedName>
        <fullName evidence="1">Unnamed protein product</fullName>
    </submittedName>
</protein>
<comment type="caution">
    <text evidence="1">The sequence shown here is derived from an EMBL/GenBank/DDBJ whole genome shotgun (WGS) entry which is preliminary data.</text>
</comment>
<dbReference type="EMBL" id="BSXS01003265">
    <property type="protein sequence ID" value="GME80922.1"/>
    <property type="molecule type" value="Genomic_DNA"/>
</dbReference>
<keyword evidence="2" id="KW-1185">Reference proteome</keyword>
<evidence type="ECO:0000313" key="2">
    <source>
        <dbReference type="Proteomes" id="UP001165064"/>
    </source>
</evidence>
<dbReference type="Proteomes" id="UP001165064">
    <property type="component" value="Unassembled WGS sequence"/>
</dbReference>
<evidence type="ECO:0000313" key="1">
    <source>
        <dbReference type="EMBL" id="GME80922.1"/>
    </source>
</evidence>
<organism evidence="1 2">
    <name type="scientific">Ambrosiozyma monospora</name>
    <name type="common">Yeast</name>
    <name type="synonym">Endomycopsis monosporus</name>
    <dbReference type="NCBI Taxonomy" id="43982"/>
    <lineage>
        <taxon>Eukaryota</taxon>
        <taxon>Fungi</taxon>
        <taxon>Dikarya</taxon>
        <taxon>Ascomycota</taxon>
        <taxon>Saccharomycotina</taxon>
        <taxon>Pichiomycetes</taxon>
        <taxon>Pichiales</taxon>
        <taxon>Pichiaceae</taxon>
        <taxon>Ambrosiozyma</taxon>
    </lineage>
</organism>
<reference evidence="1" key="1">
    <citation type="submission" date="2023-04" db="EMBL/GenBank/DDBJ databases">
        <title>Ambrosiozyma monospora NBRC 10751.</title>
        <authorList>
            <person name="Ichikawa N."/>
            <person name="Sato H."/>
            <person name="Tonouchi N."/>
        </authorList>
    </citation>
    <scope>NUCLEOTIDE SEQUENCE</scope>
    <source>
        <strain evidence="1">NBRC 10751</strain>
    </source>
</reference>
<proteinExistence type="predicted"/>